<dbReference type="EMBL" id="MCFA01000026">
    <property type="protein sequence ID" value="ORY15265.1"/>
    <property type="molecule type" value="Genomic_DNA"/>
</dbReference>
<evidence type="ECO:0000313" key="4">
    <source>
        <dbReference type="EMBL" id="ORY15265.1"/>
    </source>
</evidence>
<keyword evidence="1" id="KW-0677">Repeat</keyword>
<keyword evidence="5" id="KW-1185">Reference proteome</keyword>
<dbReference type="GO" id="GO:0007095">
    <property type="term" value="P:mitotic G2 DNA damage checkpoint signaling"/>
    <property type="evidence" value="ECO:0007669"/>
    <property type="project" value="TreeGrafter"/>
</dbReference>
<feature type="compositionally biased region" description="Polar residues" evidence="2">
    <location>
        <begin position="621"/>
        <end position="653"/>
    </location>
</feature>
<dbReference type="PANTHER" id="PTHR13561:SF20">
    <property type="entry name" value="DNA TOPOISOMERASE 2-BINDING PROTEIN 1"/>
    <property type="match status" value="1"/>
</dbReference>
<gene>
    <name evidence="4" type="ORF">BCR34DRAFT_508612</name>
</gene>
<dbReference type="InterPro" id="IPR059215">
    <property type="entry name" value="BRCT2_TopBP1-like"/>
</dbReference>
<feature type="domain" description="BRCT" evidence="3">
    <location>
        <begin position="104"/>
        <end position="193"/>
    </location>
</feature>
<feature type="compositionally biased region" description="Polar residues" evidence="2">
    <location>
        <begin position="585"/>
        <end position="605"/>
    </location>
</feature>
<dbReference type="AlphaFoldDB" id="A0A1Y1ZZR6"/>
<dbReference type="Proteomes" id="UP000193144">
    <property type="component" value="Unassembled WGS sequence"/>
</dbReference>
<evidence type="ECO:0000256" key="1">
    <source>
        <dbReference type="ARBA" id="ARBA00022737"/>
    </source>
</evidence>
<evidence type="ECO:0000313" key="5">
    <source>
        <dbReference type="Proteomes" id="UP000193144"/>
    </source>
</evidence>
<feature type="compositionally biased region" description="Basic and acidic residues" evidence="2">
    <location>
        <begin position="525"/>
        <end position="535"/>
    </location>
</feature>
<feature type="compositionally biased region" description="Polar residues" evidence="2">
    <location>
        <begin position="560"/>
        <end position="572"/>
    </location>
</feature>
<dbReference type="CDD" id="cd17723">
    <property type="entry name" value="BRCT_Rad4_rpt4"/>
    <property type="match status" value="1"/>
</dbReference>
<evidence type="ECO:0000256" key="2">
    <source>
        <dbReference type="SAM" id="MobiDB-lite"/>
    </source>
</evidence>
<dbReference type="Gene3D" id="3.40.50.10190">
    <property type="entry name" value="BRCT domain"/>
    <property type="match status" value="4"/>
</dbReference>
<dbReference type="GO" id="GO:0033314">
    <property type="term" value="P:mitotic DNA replication checkpoint signaling"/>
    <property type="evidence" value="ECO:0007669"/>
    <property type="project" value="TreeGrafter"/>
</dbReference>
<sequence length="813" mass="88724">MDGIGGYGTSQMPLTGAILCCTSIAPEQRAALAGIGAEMGANIKLDLTSDVTHLVVGNINSAKYRYVAKSREDVKVLAPDWLEALRTVWMEGGDVNVAALEDEYRLPTFYGLKVCLTGFDDPDQRKYIQEKVVQNGAEYHGDLTKNVTHLIAATASGKKYDHAVNWKMKIVTWEWLQQSLERGMSLDESFYHPTMPAEKRGVGARDRKPSMSPTLGKRVRAAEQHQAINPNRRKLRRSASSKMGSQSEALWAGITAAGLERKKDEDDDWKDEAFVKPALPRQSTGSQPASMALMQADDAQPLHEDPASEISQPITVSANEHSGIFQGRVVFSHGFDEGKTKILEDALTGNGASVVQKASKLDNFSSDDLRRGFLVVPHDAETDLAGLPEGTGYMSLVTNWWVERCLHGKSLVEPTDHVLCRPFNKLSISGFDGLAVNPTAFTGIELLHVTKVISLMGASFDEFLTPKTSVVLCNTRKPNPEKLKFATEKRIPVVHVTWLWECLRTGEAKAYDAYLLNEISPRPAKPKDKAAHDYAEVPTAPLSSEDSAKLQQKKKLNAGKQPSKSQHNTQRPRTLDLALSAGPTPLSTTESNAITQDSNSSSTAPFTGGFDGPASMPLQDINPSVNSPRRPSTSSNASITHPNTKANSASGSRSDAESEAPGPRKPIFVKELSPDSVIPAPSELVVPEEKDYSSIMSELLTRRKAAAAEKSANADPDKHRRHRQLGRATSTRSNPSTAGELTSRTSSLKEIDGDDDEDLNLVGEKREGKVYQPYQPSQELGWEAPGEQESRLMGVVKDVISDVGVRMGRRKRG</sequence>
<feature type="compositionally biased region" description="Polar residues" evidence="2">
    <location>
        <begin position="727"/>
        <end position="748"/>
    </location>
</feature>
<proteinExistence type="predicted"/>
<dbReference type="InterPro" id="IPR036420">
    <property type="entry name" value="BRCT_dom_sf"/>
</dbReference>
<feature type="region of interest" description="Disordered" evidence="2">
    <location>
        <begin position="702"/>
        <end position="785"/>
    </location>
</feature>
<dbReference type="InterPro" id="IPR001357">
    <property type="entry name" value="BRCT_dom"/>
</dbReference>
<dbReference type="STRING" id="1231657.A0A1Y1ZZR6"/>
<dbReference type="OrthoDB" id="251770at2759"/>
<feature type="domain" description="BRCT" evidence="3">
    <location>
        <begin position="320"/>
        <end position="419"/>
    </location>
</feature>
<dbReference type="PANTHER" id="PTHR13561">
    <property type="entry name" value="DNA REPLICATION REGULATOR DPB11-RELATED"/>
    <property type="match status" value="1"/>
</dbReference>
<dbReference type="SUPFAM" id="SSF52113">
    <property type="entry name" value="BRCT domain"/>
    <property type="match status" value="3"/>
</dbReference>
<feature type="domain" description="BRCT" evidence="3">
    <location>
        <begin position="9"/>
        <end position="82"/>
    </location>
</feature>
<protein>
    <recommendedName>
        <fullName evidence="3">BRCT domain-containing protein</fullName>
    </recommendedName>
</protein>
<feature type="compositionally biased region" description="Basic and acidic residues" evidence="2">
    <location>
        <begin position="197"/>
        <end position="209"/>
    </location>
</feature>
<dbReference type="PROSITE" id="PS50172">
    <property type="entry name" value="BRCT"/>
    <property type="match status" value="4"/>
</dbReference>
<evidence type="ECO:0000259" key="3">
    <source>
        <dbReference type="PROSITE" id="PS50172"/>
    </source>
</evidence>
<name>A0A1Y1ZZR6_9PLEO</name>
<dbReference type="Pfam" id="PF12738">
    <property type="entry name" value="PTCB-BRCT"/>
    <property type="match status" value="2"/>
</dbReference>
<dbReference type="CDD" id="cd18433">
    <property type="entry name" value="BRCT_Rad4_rpt3"/>
    <property type="match status" value="1"/>
</dbReference>
<accession>A0A1Y1ZZR6</accession>
<reference evidence="4 5" key="1">
    <citation type="submission" date="2016-07" db="EMBL/GenBank/DDBJ databases">
        <title>Pervasive Adenine N6-methylation of Active Genes in Fungi.</title>
        <authorList>
            <consortium name="DOE Joint Genome Institute"/>
            <person name="Mondo S.J."/>
            <person name="Dannebaum R.O."/>
            <person name="Kuo R.C."/>
            <person name="Labutti K."/>
            <person name="Haridas S."/>
            <person name="Kuo A."/>
            <person name="Salamov A."/>
            <person name="Ahrendt S.R."/>
            <person name="Lipzen A."/>
            <person name="Sullivan W."/>
            <person name="Andreopoulos W.B."/>
            <person name="Clum A."/>
            <person name="Lindquist E."/>
            <person name="Daum C."/>
            <person name="Ramamoorthy G.K."/>
            <person name="Gryganskyi A."/>
            <person name="Culley D."/>
            <person name="Magnuson J.K."/>
            <person name="James T.Y."/>
            <person name="O'Malley M.A."/>
            <person name="Stajich J.E."/>
            <person name="Spatafora J.W."/>
            <person name="Visel A."/>
            <person name="Grigoriev I.V."/>
        </authorList>
    </citation>
    <scope>NUCLEOTIDE SEQUENCE [LARGE SCALE GENOMIC DNA]</scope>
    <source>
        <strain evidence="4 5">CBS 115471</strain>
    </source>
</reference>
<comment type="caution">
    <text evidence="4">The sequence shown here is derived from an EMBL/GenBank/DDBJ whole genome shotgun (WGS) entry which is preliminary data.</text>
</comment>
<organism evidence="4 5">
    <name type="scientific">Clohesyomyces aquaticus</name>
    <dbReference type="NCBI Taxonomy" id="1231657"/>
    <lineage>
        <taxon>Eukaryota</taxon>
        <taxon>Fungi</taxon>
        <taxon>Dikarya</taxon>
        <taxon>Ascomycota</taxon>
        <taxon>Pezizomycotina</taxon>
        <taxon>Dothideomycetes</taxon>
        <taxon>Pleosporomycetidae</taxon>
        <taxon>Pleosporales</taxon>
        <taxon>Lindgomycetaceae</taxon>
        <taxon>Clohesyomyces</taxon>
    </lineage>
</organism>
<dbReference type="CDD" id="cd17731">
    <property type="entry name" value="BRCT_TopBP1_rpt2_like"/>
    <property type="match status" value="1"/>
</dbReference>
<dbReference type="SMART" id="SM00292">
    <property type="entry name" value="BRCT"/>
    <property type="match status" value="4"/>
</dbReference>
<feature type="region of interest" description="Disordered" evidence="2">
    <location>
        <begin position="197"/>
        <end position="247"/>
    </location>
</feature>
<dbReference type="GO" id="GO:0006270">
    <property type="term" value="P:DNA replication initiation"/>
    <property type="evidence" value="ECO:0007669"/>
    <property type="project" value="TreeGrafter"/>
</dbReference>
<dbReference type="Pfam" id="PF00533">
    <property type="entry name" value="BRCT"/>
    <property type="match status" value="1"/>
</dbReference>
<feature type="domain" description="BRCT" evidence="3">
    <location>
        <begin position="431"/>
        <end position="516"/>
    </location>
</feature>
<feature type="region of interest" description="Disordered" evidence="2">
    <location>
        <begin position="525"/>
        <end position="690"/>
    </location>
</feature>